<feature type="compositionally biased region" description="Polar residues" evidence="1">
    <location>
        <begin position="75"/>
        <end position="106"/>
    </location>
</feature>
<dbReference type="Proteomes" id="UP000324831">
    <property type="component" value="Unassembled WGS sequence"/>
</dbReference>
<accession>A0A478FQS7</accession>
<name>A0A478FQS7_9MOLU</name>
<proteinExistence type="predicted"/>
<feature type="compositionally biased region" description="Basic and acidic residues" evidence="1">
    <location>
        <begin position="64"/>
        <end position="73"/>
    </location>
</feature>
<comment type="caution">
    <text evidence="2">The sequence shown here is derived from an EMBL/GenBank/DDBJ whole genome shotgun (WGS) entry which is preliminary data.</text>
</comment>
<dbReference type="RefSeq" id="WP_216083401.1">
    <property type="nucleotide sequence ID" value="NZ_CACTIB010000021.1"/>
</dbReference>
<organism evidence="2 3">
    <name type="scientific">Candidatus Mycoplasma haematohominis</name>
    <dbReference type="NCBI Taxonomy" id="1494318"/>
    <lineage>
        <taxon>Bacteria</taxon>
        <taxon>Bacillati</taxon>
        <taxon>Mycoplasmatota</taxon>
        <taxon>Mollicutes</taxon>
        <taxon>Mycoplasmataceae</taxon>
        <taxon>Mycoplasma</taxon>
    </lineage>
</organism>
<dbReference type="EMBL" id="BIMN01000003">
    <property type="protein sequence ID" value="GCE63722.1"/>
    <property type="molecule type" value="Genomic_DNA"/>
</dbReference>
<dbReference type="AlphaFoldDB" id="A0A478FQS7"/>
<evidence type="ECO:0000313" key="3">
    <source>
        <dbReference type="Proteomes" id="UP000324831"/>
    </source>
</evidence>
<protein>
    <submittedName>
        <fullName evidence="2">Uncharacterized protein</fullName>
    </submittedName>
</protein>
<evidence type="ECO:0000313" key="2">
    <source>
        <dbReference type="EMBL" id="GCE63722.1"/>
    </source>
</evidence>
<gene>
    <name evidence="2" type="ORF">MHSWG343_07220</name>
</gene>
<sequence>MSTQAIGAAAAGTAILGGGGTLAAYAAGAFEGEVKYADFDDYVKRGGRYKYIGQGDDVTDNDPTEGKIREFLKGSDTSNKATYKGNLKSQLTKMNLNPEDSQTPRPSEQEIDDSGNTEKDTETGKVAKFVSKWCIQNKNKKPTSDNGKTKFAEKEIKAHENWSKFEVACLKAVT</sequence>
<feature type="region of interest" description="Disordered" evidence="1">
    <location>
        <begin position="54"/>
        <end position="123"/>
    </location>
</feature>
<reference evidence="2 3" key="1">
    <citation type="submission" date="2019-01" db="EMBL/GenBank/DDBJ databases">
        <title>Draft genome sequences of Candidatus Mycoplasma haemohominis SWG34-3 identified from a patient with pyrexia, anemia and liver dysfunction.</title>
        <authorList>
            <person name="Sekizuka T."/>
            <person name="Hattori N."/>
            <person name="Katano H."/>
            <person name="Takuma T."/>
            <person name="Ito T."/>
            <person name="Arai N."/>
            <person name="Yanai R."/>
            <person name="Ishii S."/>
            <person name="Miura Y."/>
            <person name="Tokunaga T."/>
            <person name="Watanabe H."/>
            <person name="Nomura N."/>
            <person name="Eguchi J."/>
            <person name="Arai T."/>
            <person name="Hasegawa H."/>
            <person name="Nakamaki T."/>
            <person name="Wakita T."/>
            <person name="Niki Y."/>
            <person name="Kuroda M."/>
        </authorList>
    </citation>
    <scope>NUCLEOTIDE SEQUENCE [LARGE SCALE GENOMIC DNA]</scope>
    <source>
        <strain evidence="2">SWG34-3</strain>
    </source>
</reference>
<evidence type="ECO:0000256" key="1">
    <source>
        <dbReference type="SAM" id="MobiDB-lite"/>
    </source>
</evidence>